<accession>A0ABT8LB59</accession>
<name>A0ABT8LB59_9BACT</name>
<sequence>MINHGAFSEAKGMAPHAKAVDYDWNDDLAEATAAARDGMLISNHSYAMSARDLDINTFITDTNTRI</sequence>
<dbReference type="Proteomes" id="UP001172083">
    <property type="component" value="Unassembled WGS sequence"/>
</dbReference>
<comment type="caution">
    <text evidence="1">The sequence shown here is derived from an EMBL/GenBank/DDBJ whole genome shotgun (WGS) entry which is preliminary data.</text>
</comment>
<gene>
    <name evidence="1" type="ORF">QQ020_23235</name>
</gene>
<reference evidence="1" key="1">
    <citation type="submission" date="2023-06" db="EMBL/GenBank/DDBJ databases">
        <title>Genomic of Agaribacillus aureum.</title>
        <authorList>
            <person name="Wang G."/>
        </authorList>
    </citation>
    <scope>NUCLEOTIDE SEQUENCE</scope>
    <source>
        <strain evidence="1">BMA12</strain>
    </source>
</reference>
<proteinExistence type="predicted"/>
<dbReference type="RefSeq" id="WP_346760352.1">
    <property type="nucleotide sequence ID" value="NZ_JAUJEB010000005.1"/>
</dbReference>
<dbReference type="EMBL" id="JAUJEB010000005">
    <property type="protein sequence ID" value="MDN5215014.1"/>
    <property type="molecule type" value="Genomic_DNA"/>
</dbReference>
<evidence type="ECO:0000313" key="2">
    <source>
        <dbReference type="Proteomes" id="UP001172083"/>
    </source>
</evidence>
<keyword evidence="2" id="KW-1185">Reference proteome</keyword>
<organism evidence="1 2">
    <name type="scientific">Agaribacillus aureus</name>
    <dbReference type="NCBI Taxonomy" id="3051825"/>
    <lineage>
        <taxon>Bacteria</taxon>
        <taxon>Pseudomonadati</taxon>
        <taxon>Bacteroidota</taxon>
        <taxon>Cytophagia</taxon>
        <taxon>Cytophagales</taxon>
        <taxon>Splendidivirgaceae</taxon>
        <taxon>Agaribacillus</taxon>
    </lineage>
</organism>
<evidence type="ECO:0000313" key="1">
    <source>
        <dbReference type="EMBL" id="MDN5215014.1"/>
    </source>
</evidence>
<protein>
    <submittedName>
        <fullName evidence="1">Uncharacterized protein</fullName>
    </submittedName>
</protein>